<dbReference type="Proteomes" id="UP001149860">
    <property type="component" value="Chromosome"/>
</dbReference>
<evidence type="ECO:0000313" key="2">
    <source>
        <dbReference type="Proteomes" id="UP001149860"/>
    </source>
</evidence>
<sequence>MNNKKEPSNYKRYDFNIENPNGVHERSKFSGWWLAIIVLVIALLIGIGVSFLQNPKKNAQDKINNDPITKSVKGKLSTEIQDQQVAKFQDRLNQEDDNGITTTQRKKLQTVINDTDNQSVKKREQNILNNAQTKPTATPQKQPKAPKDKPHSDDETFSTEHTFSSIDDAKDWANATKNQWLADGYTNYKITTNGQGYYNLEFVK</sequence>
<accession>A0ACD5DFQ6</accession>
<gene>
    <name evidence="1" type="ORF">O0236_001910</name>
</gene>
<protein>
    <submittedName>
        <fullName evidence="1">Uncharacterized protein</fullName>
    </submittedName>
</protein>
<organism evidence="1 2">
    <name type="scientific">Lentilactobacillus terminaliae</name>
    <dbReference type="NCBI Taxonomy" id="3003483"/>
    <lineage>
        <taxon>Bacteria</taxon>
        <taxon>Bacillati</taxon>
        <taxon>Bacillota</taxon>
        <taxon>Bacilli</taxon>
        <taxon>Lactobacillales</taxon>
        <taxon>Lactobacillaceae</taxon>
        <taxon>Lentilactobacillus</taxon>
    </lineage>
</organism>
<name>A0ACD5DFQ6_9LACO</name>
<dbReference type="EMBL" id="CP168151">
    <property type="protein sequence ID" value="XFD40090.1"/>
    <property type="molecule type" value="Genomic_DNA"/>
</dbReference>
<keyword evidence="2" id="KW-1185">Reference proteome</keyword>
<reference evidence="1" key="1">
    <citation type="submission" date="2024-08" db="EMBL/GenBank/DDBJ databases">
        <title>Lentilactobacillus sp. nov., isolated from tree bark.</title>
        <authorList>
            <person name="Phuengjayaem S."/>
            <person name="Tanasupawat S."/>
        </authorList>
    </citation>
    <scope>NUCLEOTIDE SEQUENCE</scope>
    <source>
        <strain evidence="1">SPB1-3</strain>
    </source>
</reference>
<proteinExistence type="predicted"/>
<evidence type="ECO:0000313" key="1">
    <source>
        <dbReference type="EMBL" id="XFD40090.1"/>
    </source>
</evidence>